<evidence type="ECO:0000259" key="7">
    <source>
        <dbReference type="PROSITE" id="PS51469"/>
    </source>
</evidence>
<feature type="compositionally biased region" description="Acidic residues" evidence="5">
    <location>
        <begin position="745"/>
        <end position="816"/>
    </location>
</feature>
<feature type="compositionally biased region" description="Basic and acidic residues" evidence="5">
    <location>
        <begin position="141"/>
        <end position="154"/>
    </location>
</feature>
<proteinExistence type="predicted"/>
<evidence type="ECO:0000313" key="8">
    <source>
        <dbReference type="EMBL" id="KAL3767036.1"/>
    </source>
</evidence>
<name>A0ABD3MW29_9STRA</name>
<gene>
    <name evidence="8" type="ORF">ACHAWU_004534</name>
</gene>
<sequence length="1129" mass="123062">MVTTPAKRKVAITFEDDDDDDDDDDVDDSNANGDYDDDDEGDDNNNGNNSNNAAAAATTHTDAEDEITTAKTPIASSSSTNNDNRTPGSSGGMIMRSGKKKKRPKPSSNTNSNSESVAAAATGADGDGAIINRRARKRTKLNGDDDNGGKKSGNDDDDDAISSVDGREAEDDEDMGEFSDNNEKVGSPVVNGNGGLQQHGTMISTAATAASASTTTTTAQKVPPAMTREAIAQAQVTELPIEEEDDDDNEQDEEEADEELAPAVAAVVGAANVGRGFLHLLSQKLRLPSQHTPKPPTRHNMVSDSALSSAQSSALAPPPPPPGGRRLIFETASKTSNSTTTATTRAAATTAAAAAAAASTAEEGVGRNKLLLQTRQQQQQQQRTTTKKTTSTATTTTPGVASSSSSSETQTSIGGGASQEEEEQNDTNIESSTPFTSLQTQIQHEWHSNKHQLILYTQRWFIILLLCFVGAEVFLVSTMWNVHGDSSSSISTKWREWHGILPPTDITRIDNDSATTAPLGGEQPMDSANAEGKTVVTVTDPILLANARAKIRADRMNLYDIQKLQHDMITMQTSLKLLEEVVHGWTVNYPAVMNLVMEEAGFNSTSETSSPSSSNGSEFSLANTLILDNITSTIEEKQNYLVDWEMALLAAEQALDAYDTNDIPPSEVNGAILALSHVSMMKFDNAMLLDPEERIIVLPGEGCGGMDYIPLEGDYVDDEDHDEDEDKEYDEDQEYDAEQVGAGLDDYDEEDTDEHNERDNDDEEQVDEHDNGEEDVKEGERDDDEGHEDDNEHDDDDDDEEDYDEDIDIDAFDPDGDSPVRLEDAQSIYDRLMQFVESTSEALFGDVSTSSDSQPSPTKRWAQQIIQEELRKKGVDAEPPSIEKLLHEPITLKYVEKSSSSTSSTSSYSTRDAVRDIDHRLEIEDADRTGQFDYASVIYGARILRRGPFATSYSYYETLPLLNRLLAYSKLRFYGHPPEVALYPTFPMHARGQCWSFSNEATSVRSRRLNDVVANDMVGEYATLTVSLVSAIRVTEIVVEHPPSDISSSSSSAIQEFRVLGFEDGGAFGEPWELGRYTFDVRGSSLQSFAIPTTLLGQNIPKLKSISIAIDSNWGSEYGCLYRVRVHGE</sequence>
<dbReference type="EMBL" id="JALLBG020000078">
    <property type="protein sequence ID" value="KAL3767036.1"/>
    <property type="molecule type" value="Genomic_DNA"/>
</dbReference>
<keyword evidence="2 6" id="KW-0812">Transmembrane</keyword>
<feature type="compositionally biased region" description="Low complexity" evidence="5">
    <location>
        <begin position="44"/>
        <end position="60"/>
    </location>
</feature>
<dbReference type="AlphaFoldDB" id="A0ABD3MW29"/>
<feature type="compositionally biased region" description="Acidic residues" evidence="5">
    <location>
        <begin position="240"/>
        <end position="260"/>
    </location>
</feature>
<evidence type="ECO:0000256" key="4">
    <source>
        <dbReference type="ARBA" id="ARBA00023136"/>
    </source>
</evidence>
<organism evidence="8 9">
    <name type="scientific">Discostella pseudostelligera</name>
    <dbReference type="NCBI Taxonomy" id="259834"/>
    <lineage>
        <taxon>Eukaryota</taxon>
        <taxon>Sar</taxon>
        <taxon>Stramenopiles</taxon>
        <taxon>Ochrophyta</taxon>
        <taxon>Bacillariophyta</taxon>
        <taxon>Coscinodiscophyceae</taxon>
        <taxon>Thalassiosirophycidae</taxon>
        <taxon>Stephanodiscales</taxon>
        <taxon>Stephanodiscaceae</taxon>
        <taxon>Discostella</taxon>
    </lineage>
</organism>
<feature type="compositionally biased region" description="Low complexity" evidence="5">
    <location>
        <begin position="373"/>
        <end position="412"/>
    </location>
</feature>
<dbReference type="InterPro" id="IPR012919">
    <property type="entry name" value="SUN_dom"/>
</dbReference>
<evidence type="ECO:0000256" key="6">
    <source>
        <dbReference type="SAM" id="Phobius"/>
    </source>
</evidence>
<comment type="caution">
    <text evidence="8">The sequence shown here is derived from an EMBL/GenBank/DDBJ whole genome shotgun (WGS) entry which is preliminary data.</text>
</comment>
<dbReference type="GO" id="GO:0016020">
    <property type="term" value="C:membrane"/>
    <property type="evidence" value="ECO:0007669"/>
    <property type="project" value="UniProtKB-SubCell"/>
</dbReference>
<dbReference type="PROSITE" id="PS51469">
    <property type="entry name" value="SUN"/>
    <property type="match status" value="1"/>
</dbReference>
<keyword evidence="4 6" id="KW-0472">Membrane</keyword>
<feature type="region of interest" description="Disordered" evidence="5">
    <location>
        <begin position="237"/>
        <end position="260"/>
    </location>
</feature>
<feature type="domain" description="SUN" evidence="7">
    <location>
        <begin position="940"/>
        <end position="1129"/>
    </location>
</feature>
<dbReference type="Proteomes" id="UP001530293">
    <property type="component" value="Unassembled WGS sequence"/>
</dbReference>
<dbReference type="GO" id="GO:0005635">
    <property type="term" value="C:nuclear envelope"/>
    <property type="evidence" value="ECO:0007669"/>
    <property type="project" value="UniProtKB-ARBA"/>
</dbReference>
<feature type="compositionally biased region" description="Polar residues" evidence="5">
    <location>
        <begin position="69"/>
        <end position="88"/>
    </location>
</feature>
<keyword evidence="9" id="KW-1185">Reference proteome</keyword>
<feature type="compositionally biased region" description="Polar residues" evidence="5">
    <location>
        <begin position="426"/>
        <end position="436"/>
    </location>
</feature>
<feature type="compositionally biased region" description="Low complexity" evidence="5">
    <location>
        <begin position="303"/>
        <end position="315"/>
    </location>
</feature>
<protein>
    <recommendedName>
        <fullName evidence="7">SUN domain-containing protein</fullName>
    </recommendedName>
</protein>
<feature type="region of interest" description="Disordered" evidence="5">
    <location>
        <begin position="1"/>
        <end position="199"/>
    </location>
</feature>
<keyword evidence="3 6" id="KW-1133">Transmembrane helix</keyword>
<dbReference type="PANTHER" id="PTHR12911:SF8">
    <property type="entry name" value="KLAROID PROTEIN-RELATED"/>
    <property type="match status" value="1"/>
</dbReference>
<feature type="compositionally biased region" description="Acidic residues" evidence="5">
    <location>
        <begin position="714"/>
        <end position="737"/>
    </location>
</feature>
<feature type="compositionally biased region" description="Acidic residues" evidence="5">
    <location>
        <begin position="14"/>
        <end position="43"/>
    </location>
</feature>
<evidence type="ECO:0000256" key="5">
    <source>
        <dbReference type="SAM" id="MobiDB-lite"/>
    </source>
</evidence>
<feature type="compositionally biased region" description="Basic residues" evidence="5">
    <location>
        <begin position="1"/>
        <end position="10"/>
    </location>
</feature>
<feature type="compositionally biased region" description="Acidic residues" evidence="5">
    <location>
        <begin position="168"/>
        <end position="177"/>
    </location>
</feature>
<evidence type="ECO:0000256" key="1">
    <source>
        <dbReference type="ARBA" id="ARBA00004370"/>
    </source>
</evidence>
<feature type="region of interest" description="Disordered" evidence="5">
    <location>
        <begin position="287"/>
        <end position="346"/>
    </location>
</feature>
<evidence type="ECO:0000256" key="2">
    <source>
        <dbReference type="ARBA" id="ARBA00022692"/>
    </source>
</evidence>
<comment type="subcellular location">
    <subcellularLocation>
        <location evidence="1">Membrane</location>
    </subcellularLocation>
</comment>
<dbReference type="PANTHER" id="PTHR12911">
    <property type="entry name" value="SAD1/UNC-84-LIKE PROTEIN-RELATED"/>
    <property type="match status" value="1"/>
</dbReference>
<feature type="compositionally biased region" description="Low complexity" evidence="5">
    <location>
        <begin position="106"/>
        <end position="129"/>
    </location>
</feature>
<reference evidence="8 9" key="1">
    <citation type="submission" date="2024-10" db="EMBL/GenBank/DDBJ databases">
        <title>Updated reference genomes for cyclostephanoid diatoms.</title>
        <authorList>
            <person name="Roberts W.R."/>
            <person name="Alverson A.J."/>
        </authorList>
    </citation>
    <scope>NUCLEOTIDE SEQUENCE [LARGE SCALE GENOMIC DNA]</scope>
    <source>
        <strain evidence="8 9">AJA232-27</strain>
    </source>
</reference>
<evidence type="ECO:0000256" key="3">
    <source>
        <dbReference type="ARBA" id="ARBA00022989"/>
    </source>
</evidence>
<dbReference type="Gene3D" id="2.60.120.260">
    <property type="entry name" value="Galactose-binding domain-like"/>
    <property type="match status" value="1"/>
</dbReference>
<dbReference type="InterPro" id="IPR045119">
    <property type="entry name" value="SUN1-5"/>
</dbReference>
<dbReference type="Pfam" id="PF07738">
    <property type="entry name" value="Sad1_UNC"/>
    <property type="match status" value="1"/>
</dbReference>
<feature type="compositionally biased region" description="Low complexity" evidence="5">
    <location>
        <begin position="331"/>
        <end position="346"/>
    </location>
</feature>
<feature type="region of interest" description="Disordered" evidence="5">
    <location>
        <begin position="373"/>
        <end position="436"/>
    </location>
</feature>
<feature type="transmembrane region" description="Helical" evidence="6">
    <location>
        <begin position="460"/>
        <end position="480"/>
    </location>
</feature>
<accession>A0ABD3MW29</accession>
<feature type="region of interest" description="Disordered" evidence="5">
    <location>
        <begin position="708"/>
        <end position="821"/>
    </location>
</feature>
<evidence type="ECO:0000313" key="9">
    <source>
        <dbReference type="Proteomes" id="UP001530293"/>
    </source>
</evidence>